<evidence type="ECO:0000313" key="3">
    <source>
        <dbReference type="EMBL" id="GAA3500830.1"/>
    </source>
</evidence>
<dbReference type="InterPro" id="IPR002355">
    <property type="entry name" value="Cu_oxidase_Cu_BS"/>
</dbReference>
<accession>A0ABP6TZQ0</accession>
<reference evidence="4" key="1">
    <citation type="journal article" date="2019" name="Int. J. Syst. Evol. Microbiol.">
        <title>The Global Catalogue of Microorganisms (GCM) 10K type strain sequencing project: providing services to taxonomists for standard genome sequencing and annotation.</title>
        <authorList>
            <consortium name="The Broad Institute Genomics Platform"/>
            <consortium name="The Broad Institute Genome Sequencing Center for Infectious Disease"/>
            <person name="Wu L."/>
            <person name="Ma J."/>
        </authorList>
    </citation>
    <scope>NUCLEOTIDE SEQUENCE [LARGE SCALE GENOMIC DNA]</scope>
    <source>
        <strain evidence="4">JCM 4816</strain>
    </source>
</reference>
<evidence type="ECO:0000259" key="2">
    <source>
        <dbReference type="Pfam" id="PF07731"/>
    </source>
</evidence>
<dbReference type="Pfam" id="PF07731">
    <property type="entry name" value="Cu-oxidase_2"/>
    <property type="match status" value="1"/>
</dbReference>
<keyword evidence="4" id="KW-1185">Reference proteome</keyword>
<organism evidence="3 4">
    <name type="scientific">Streptomyces prasinosporus</name>
    <dbReference type="NCBI Taxonomy" id="68256"/>
    <lineage>
        <taxon>Bacteria</taxon>
        <taxon>Bacillati</taxon>
        <taxon>Actinomycetota</taxon>
        <taxon>Actinomycetes</taxon>
        <taxon>Kitasatosporales</taxon>
        <taxon>Streptomycetaceae</taxon>
        <taxon>Streptomyces</taxon>
        <taxon>Streptomyces albogriseolus group</taxon>
    </lineage>
</organism>
<keyword evidence="1" id="KW-0479">Metal-binding</keyword>
<dbReference type="PROSITE" id="PS00080">
    <property type="entry name" value="MULTICOPPER_OXIDASE2"/>
    <property type="match status" value="1"/>
</dbReference>
<proteinExistence type="predicted"/>
<dbReference type="Gene3D" id="2.60.40.420">
    <property type="entry name" value="Cupredoxins - blue copper proteins"/>
    <property type="match status" value="1"/>
</dbReference>
<dbReference type="InterPro" id="IPR008972">
    <property type="entry name" value="Cupredoxin"/>
</dbReference>
<protein>
    <recommendedName>
        <fullName evidence="2">Plastocyanin-like domain-containing protein</fullName>
    </recommendedName>
</protein>
<name>A0ABP6TZQ0_9ACTN</name>
<comment type="caution">
    <text evidence="3">The sequence shown here is derived from an EMBL/GenBank/DDBJ whole genome shotgun (WGS) entry which is preliminary data.</text>
</comment>
<dbReference type="PROSITE" id="PS00079">
    <property type="entry name" value="MULTICOPPER_OXIDASE1"/>
    <property type="match status" value="1"/>
</dbReference>
<dbReference type="InterPro" id="IPR011706">
    <property type="entry name" value="Cu-oxidase_C"/>
</dbReference>
<gene>
    <name evidence="3" type="ORF">GCM10019016_079370</name>
</gene>
<dbReference type="EMBL" id="BAAAXF010000057">
    <property type="protein sequence ID" value="GAA3500830.1"/>
    <property type="molecule type" value="Genomic_DNA"/>
</dbReference>
<evidence type="ECO:0000256" key="1">
    <source>
        <dbReference type="ARBA" id="ARBA00022723"/>
    </source>
</evidence>
<dbReference type="InterPro" id="IPR033138">
    <property type="entry name" value="Cu_oxidase_CS"/>
</dbReference>
<sequence>MWGASANGKKDGTLPVRQGERIRLVLVNKSMMWHPIHLHGHTFQVDTGSTPGPRKDSVIVPPMSRITVELDANNPGQWALHCHNIYHAEAGMLTMLSYVK</sequence>
<evidence type="ECO:0000313" key="4">
    <source>
        <dbReference type="Proteomes" id="UP001501455"/>
    </source>
</evidence>
<dbReference type="RefSeq" id="WP_033314377.1">
    <property type="nucleotide sequence ID" value="NZ_BAAAXF010000057.1"/>
</dbReference>
<feature type="domain" description="Plastocyanin-like" evidence="2">
    <location>
        <begin position="13"/>
        <end position="95"/>
    </location>
</feature>
<dbReference type="SUPFAM" id="SSF49503">
    <property type="entry name" value="Cupredoxins"/>
    <property type="match status" value="1"/>
</dbReference>
<dbReference type="Proteomes" id="UP001501455">
    <property type="component" value="Unassembled WGS sequence"/>
</dbReference>